<sequence>MACLIVLCCGMSTPTKVLYDTRIGEGTGKSIDLRVCVLVGTERCKIFVEGDGVYRATFADYADAGMAAGDLVREIIEVQMPGLMPNG</sequence>
<protein>
    <submittedName>
        <fullName evidence="1">Uncharacterized protein</fullName>
    </submittedName>
</protein>
<dbReference type="EMBL" id="QQBB01000012">
    <property type="protein sequence ID" value="RDI53853.1"/>
    <property type="molecule type" value="Genomic_DNA"/>
</dbReference>
<reference evidence="1 2" key="1">
    <citation type="submission" date="2018-07" db="EMBL/GenBank/DDBJ databases">
        <title>Genomic Encyclopedia of Type Strains, Phase IV (KMG-IV): sequencing the most valuable type-strain genomes for metagenomic binning, comparative biology and taxonomic classification.</title>
        <authorList>
            <person name="Goeker M."/>
        </authorList>
    </citation>
    <scope>NUCLEOTIDE SEQUENCE [LARGE SCALE GENOMIC DNA]</scope>
    <source>
        <strain evidence="1 2">DSM 14364</strain>
    </source>
</reference>
<proteinExistence type="predicted"/>
<gene>
    <name evidence="1" type="ORF">DES45_11257</name>
</gene>
<dbReference type="Proteomes" id="UP000254925">
    <property type="component" value="Unassembled WGS sequence"/>
</dbReference>
<evidence type="ECO:0000313" key="2">
    <source>
        <dbReference type="Proteomes" id="UP000254925"/>
    </source>
</evidence>
<evidence type="ECO:0000313" key="1">
    <source>
        <dbReference type="EMBL" id="RDI53853.1"/>
    </source>
</evidence>
<dbReference type="AlphaFoldDB" id="A0A370HA84"/>
<accession>A0A370HA84</accession>
<organism evidence="1 2">
    <name type="scientific">Microvirga subterranea</name>
    <dbReference type="NCBI Taxonomy" id="186651"/>
    <lineage>
        <taxon>Bacteria</taxon>
        <taxon>Pseudomonadati</taxon>
        <taxon>Pseudomonadota</taxon>
        <taxon>Alphaproteobacteria</taxon>
        <taxon>Hyphomicrobiales</taxon>
        <taxon>Methylobacteriaceae</taxon>
        <taxon>Microvirga</taxon>
    </lineage>
</organism>
<name>A0A370HA84_9HYPH</name>
<comment type="caution">
    <text evidence="1">The sequence shown here is derived from an EMBL/GenBank/DDBJ whole genome shotgun (WGS) entry which is preliminary data.</text>
</comment>
<keyword evidence="2" id="KW-1185">Reference proteome</keyword>